<evidence type="ECO:0000256" key="1">
    <source>
        <dbReference type="ARBA" id="ARBA00001933"/>
    </source>
</evidence>
<evidence type="ECO:0000256" key="7">
    <source>
        <dbReference type="ARBA" id="ARBA00048780"/>
    </source>
</evidence>
<dbReference type="InterPro" id="IPR015424">
    <property type="entry name" value="PyrdxlP-dep_Trfase"/>
</dbReference>
<sequence length="468" mass="48943">MSSTDRVQRSDQVSTTTASASQPAPNGISTRSIHAGALPEAHTGSVVAPIFQTSTFKMDVPGVARAGFDYARTGTPNRSDLEEVLCDLEGASFAAALNSGTSAEVAVFSALLGPGDEIIIPRDIYGGTYRLLVNEYERWGVTVTTVDLTDTAALAAAISERTAIVWVETPSNPGLDVIDIEESARLAHAANALLAVDSTFATPYLQRPIELGADVVIHSTTKFINGHSDVIGGAVLTGDGSTCARAAEATDRLVEYLASVGLGISPFDAWLTRRGIKTLPVRMAKHCENAQAVAEWLEQRPEIAEVYYPGLPSHPGHETAKRQMSGFGGVVSFCTDTEERALSLVQSTELITLAESLGGVESLIDHPATMTHLAVADCELSVSPKFIRLSLGIEDIDDILADLDIALAKTHPESTPNVDSAEVSEAEAAAVDAAVAGADVVAVADAAEAAVARAAGVEPEDADVLTRA</sequence>
<evidence type="ECO:0000256" key="3">
    <source>
        <dbReference type="ARBA" id="ARBA00011881"/>
    </source>
</evidence>
<evidence type="ECO:0000256" key="5">
    <source>
        <dbReference type="ARBA" id="ARBA00047175"/>
    </source>
</evidence>
<dbReference type="Gene3D" id="3.90.1150.10">
    <property type="entry name" value="Aspartate Aminotransferase, domain 1"/>
    <property type="match status" value="1"/>
</dbReference>
<dbReference type="InterPro" id="IPR000277">
    <property type="entry name" value="Cys/Met-Metab_PyrdxlP-dep_enz"/>
</dbReference>
<dbReference type="Gene3D" id="3.40.640.10">
    <property type="entry name" value="Type I PLP-dependent aspartate aminotransferase-like (Major domain)"/>
    <property type="match status" value="1"/>
</dbReference>
<evidence type="ECO:0000256" key="4">
    <source>
        <dbReference type="ARBA" id="ARBA00022898"/>
    </source>
</evidence>
<feature type="region of interest" description="Disordered" evidence="11">
    <location>
        <begin position="1"/>
        <end position="31"/>
    </location>
</feature>
<dbReference type="PROSITE" id="PS00868">
    <property type="entry name" value="CYS_MET_METAB_PP"/>
    <property type="match status" value="1"/>
</dbReference>
<reference evidence="12 13" key="1">
    <citation type="submission" date="2018-06" db="EMBL/GenBank/DDBJ databases">
        <title>Freshwater and sediment microbial communities from various areas in North America, analyzing microbe dynamics in response to fracking.</title>
        <authorList>
            <person name="Lamendella R."/>
        </authorList>
    </citation>
    <scope>NUCLEOTIDE SEQUENCE [LARGE SCALE GENOMIC DNA]</scope>
    <source>
        <strain evidence="12 13">3b_TX</strain>
    </source>
</reference>
<dbReference type="AlphaFoldDB" id="A0A366IPC8"/>
<evidence type="ECO:0000256" key="9">
    <source>
        <dbReference type="PIRSR" id="PIRSR001434-2"/>
    </source>
</evidence>
<dbReference type="EMBL" id="QNSB01000002">
    <property type="protein sequence ID" value="RBP73473.1"/>
    <property type="molecule type" value="Genomic_DNA"/>
</dbReference>
<dbReference type="PANTHER" id="PTHR11808">
    <property type="entry name" value="TRANS-SULFURATION ENZYME FAMILY MEMBER"/>
    <property type="match status" value="1"/>
</dbReference>
<dbReference type="InterPro" id="IPR015422">
    <property type="entry name" value="PyrdxlP-dep_Trfase_small"/>
</dbReference>
<dbReference type="PIRSF" id="PIRSF001434">
    <property type="entry name" value="CGS"/>
    <property type="match status" value="1"/>
</dbReference>
<dbReference type="Proteomes" id="UP000253509">
    <property type="component" value="Unassembled WGS sequence"/>
</dbReference>
<evidence type="ECO:0000256" key="10">
    <source>
        <dbReference type="RuleBase" id="RU362118"/>
    </source>
</evidence>
<keyword evidence="4 9" id="KW-0663">Pyridoxal phosphate</keyword>
<dbReference type="EC" id="4.4.1.2" evidence="5"/>
<keyword evidence="13" id="KW-1185">Reference proteome</keyword>
<gene>
    <name evidence="12" type="ORF">DFO65_1021</name>
</gene>
<proteinExistence type="inferred from homology"/>
<accession>A0A366IPC8</accession>
<comment type="catalytic activity">
    <reaction evidence="8">
        <text>L-methionine + H2O = methanethiol + 2-oxobutanoate + NH4(+)</text>
        <dbReference type="Rhea" id="RHEA:23800"/>
        <dbReference type="ChEBI" id="CHEBI:15377"/>
        <dbReference type="ChEBI" id="CHEBI:16007"/>
        <dbReference type="ChEBI" id="CHEBI:16763"/>
        <dbReference type="ChEBI" id="CHEBI:28938"/>
        <dbReference type="ChEBI" id="CHEBI:57844"/>
        <dbReference type="EC" id="4.4.1.11"/>
    </reaction>
    <physiologicalReaction direction="left-to-right" evidence="8">
        <dbReference type="Rhea" id="RHEA:23801"/>
    </physiologicalReaction>
</comment>
<dbReference type="CDD" id="cd00614">
    <property type="entry name" value="CGS_like"/>
    <property type="match status" value="1"/>
</dbReference>
<dbReference type="GO" id="GO:0004123">
    <property type="term" value="F:cystathionine gamma-lyase activity"/>
    <property type="evidence" value="ECO:0007669"/>
    <property type="project" value="TreeGrafter"/>
</dbReference>
<dbReference type="GO" id="GO:0018826">
    <property type="term" value="F:methionine gamma-lyase activity"/>
    <property type="evidence" value="ECO:0007669"/>
    <property type="project" value="UniProtKB-EC"/>
</dbReference>
<evidence type="ECO:0000256" key="8">
    <source>
        <dbReference type="ARBA" id="ARBA00052699"/>
    </source>
</evidence>
<protein>
    <recommendedName>
        <fullName evidence="5">homocysteine desulfhydrase</fullName>
        <ecNumber evidence="5">4.4.1.2</ecNumber>
    </recommendedName>
    <alternativeName>
        <fullName evidence="6">Homocysteine desulfhydrase</fullName>
    </alternativeName>
</protein>
<dbReference type="FunFam" id="3.40.640.10:FF:000046">
    <property type="entry name" value="Cystathionine gamma-lyase"/>
    <property type="match status" value="1"/>
</dbReference>
<evidence type="ECO:0000256" key="2">
    <source>
        <dbReference type="ARBA" id="ARBA00009077"/>
    </source>
</evidence>
<comment type="caution">
    <text evidence="12">The sequence shown here is derived from an EMBL/GenBank/DDBJ whole genome shotgun (WGS) entry which is preliminary data.</text>
</comment>
<dbReference type="Pfam" id="PF01053">
    <property type="entry name" value="Cys_Met_Meta_PP"/>
    <property type="match status" value="1"/>
</dbReference>
<dbReference type="InterPro" id="IPR054542">
    <property type="entry name" value="Cys_met_metab_PP"/>
</dbReference>
<comment type="catalytic activity">
    <reaction evidence="7">
        <text>L-homocysteine + H2O = 2-oxobutanoate + hydrogen sulfide + NH4(+) + H(+)</text>
        <dbReference type="Rhea" id="RHEA:14501"/>
        <dbReference type="ChEBI" id="CHEBI:15377"/>
        <dbReference type="ChEBI" id="CHEBI:15378"/>
        <dbReference type="ChEBI" id="CHEBI:16763"/>
        <dbReference type="ChEBI" id="CHEBI:28938"/>
        <dbReference type="ChEBI" id="CHEBI:29919"/>
        <dbReference type="ChEBI" id="CHEBI:58199"/>
        <dbReference type="EC" id="4.4.1.2"/>
    </reaction>
    <physiologicalReaction direction="left-to-right" evidence="7">
        <dbReference type="Rhea" id="RHEA:14502"/>
    </physiologicalReaction>
</comment>
<dbReference type="GO" id="GO:0030170">
    <property type="term" value="F:pyridoxal phosphate binding"/>
    <property type="evidence" value="ECO:0007669"/>
    <property type="project" value="InterPro"/>
</dbReference>
<comment type="similarity">
    <text evidence="2 10">Belongs to the trans-sulfuration enzymes family.</text>
</comment>
<comment type="subunit">
    <text evidence="3">Homotetramer.</text>
</comment>
<organism evidence="12 13">
    <name type="scientific">Brevibacterium celere</name>
    <dbReference type="NCBI Taxonomy" id="225845"/>
    <lineage>
        <taxon>Bacteria</taxon>
        <taxon>Bacillati</taxon>
        <taxon>Actinomycetota</taxon>
        <taxon>Actinomycetes</taxon>
        <taxon>Micrococcales</taxon>
        <taxon>Brevibacteriaceae</taxon>
        <taxon>Brevibacterium</taxon>
    </lineage>
</organism>
<feature type="modified residue" description="N6-(pyridoxal phosphate)lysine" evidence="9">
    <location>
        <position position="222"/>
    </location>
</feature>
<dbReference type="GO" id="GO:0003962">
    <property type="term" value="F:cystathionine gamma-synthase activity"/>
    <property type="evidence" value="ECO:0007669"/>
    <property type="project" value="TreeGrafter"/>
</dbReference>
<evidence type="ECO:0000313" key="13">
    <source>
        <dbReference type="Proteomes" id="UP000253509"/>
    </source>
</evidence>
<dbReference type="GO" id="GO:0019346">
    <property type="term" value="P:transsulfuration"/>
    <property type="evidence" value="ECO:0007669"/>
    <property type="project" value="InterPro"/>
</dbReference>
<dbReference type="GO" id="GO:0005737">
    <property type="term" value="C:cytoplasm"/>
    <property type="evidence" value="ECO:0007669"/>
    <property type="project" value="TreeGrafter"/>
</dbReference>
<name>A0A366IPC8_9MICO</name>
<evidence type="ECO:0000313" key="12">
    <source>
        <dbReference type="EMBL" id="RBP73473.1"/>
    </source>
</evidence>
<dbReference type="GO" id="GO:0047982">
    <property type="term" value="F:homocysteine desulfhydrase activity"/>
    <property type="evidence" value="ECO:0007669"/>
    <property type="project" value="UniProtKB-EC"/>
</dbReference>
<evidence type="ECO:0000256" key="6">
    <source>
        <dbReference type="ARBA" id="ARBA00047199"/>
    </source>
</evidence>
<dbReference type="PANTHER" id="PTHR11808:SF75">
    <property type="entry name" value="CYSTATHIONINE GAMMA-SYNTHASE"/>
    <property type="match status" value="1"/>
</dbReference>
<dbReference type="SUPFAM" id="SSF53383">
    <property type="entry name" value="PLP-dependent transferases"/>
    <property type="match status" value="1"/>
</dbReference>
<dbReference type="FunFam" id="3.90.1150.10:FF:000033">
    <property type="entry name" value="Cystathionine gamma-synthase"/>
    <property type="match status" value="1"/>
</dbReference>
<dbReference type="InterPro" id="IPR015421">
    <property type="entry name" value="PyrdxlP-dep_Trfase_major"/>
</dbReference>
<comment type="cofactor">
    <cofactor evidence="1 10">
        <name>pyridoxal 5'-phosphate</name>
        <dbReference type="ChEBI" id="CHEBI:597326"/>
    </cofactor>
</comment>
<dbReference type="GO" id="GO:0019343">
    <property type="term" value="P:cysteine biosynthetic process via cystathionine"/>
    <property type="evidence" value="ECO:0007669"/>
    <property type="project" value="TreeGrafter"/>
</dbReference>
<dbReference type="GO" id="GO:0009086">
    <property type="term" value="P:methionine biosynthetic process"/>
    <property type="evidence" value="ECO:0007669"/>
    <property type="project" value="UniProtKB-ARBA"/>
</dbReference>
<evidence type="ECO:0000256" key="11">
    <source>
        <dbReference type="SAM" id="MobiDB-lite"/>
    </source>
</evidence>